<dbReference type="EMBL" id="JAQOND010000011">
    <property type="protein sequence ID" value="MDC2827028.1"/>
    <property type="molecule type" value="Genomic_DNA"/>
</dbReference>
<accession>A0AAJ1HMY5</accession>
<dbReference type="InterPro" id="IPR049458">
    <property type="entry name" value="EpsG-like"/>
</dbReference>
<name>A0AAJ1HMY5_LIMMU</name>
<feature type="transmembrane region" description="Helical" evidence="1">
    <location>
        <begin position="277"/>
        <end position="296"/>
    </location>
</feature>
<feature type="transmembrane region" description="Helical" evidence="1">
    <location>
        <begin position="302"/>
        <end position="321"/>
    </location>
</feature>
<evidence type="ECO:0000313" key="2">
    <source>
        <dbReference type="EMBL" id="MDC2827028.1"/>
    </source>
</evidence>
<feature type="transmembrane region" description="Helical" evidence="1">
    <location>
        <begin position="24"/>
        <end position="42"/>
    </location>
</feature>
<evidence type="ECO:0000256" key="1">
    <source>
        <dbReference type="SAM" id="Phobius"/>
    </source>
</evidence>
<comment type="caution">
    <text evidence="2">The sequence shown here is derived from an EMBL/GenBank/DDBJ whole genome shotgun (WGS) entry which is preliminary data.</text>
</comment>
<feature type="transmembrane region" description="Helical" evidence="1">
    <location>
        <begin position="200"/>
        <end position="221"/>
    </location>
</feature>
<feature type="transmembrane region" description="Helical" evidence="1">
    <location>
        <begin position="333"/>
        <end position="351"/>
    </location>
</feature>
<feature type="transmembrane region" description="Helical" evidence="1">
    <location>
        <begin position="167"/>
        <end position="188"/>
    </location>
</feature>
<dbReference type="Pfam" id="PF14897">
    <property type="entry name" value="EpsG"/>
    <property type="match status" value="1"/>
</dbReference>
<proteinExistence type="predicted"/>
<dbReference type="AlphaFoldDB" id="A0AAJ1HMY5"/>
<dbReference type="RefSeq" id="WP_272207741.1">
    <property type="nucleotide sequence ID" value="NZ_JAQONC010000011.1"/>
</dbReference>
<protein>
    <submittedName>
        <fullName evidence="2">EpsG family protein</fullName>
    </submittedName>
</protein>
<dbReference type="Proteomes" id="UP001218021">
    <property type="component" value="Unassembled WGS sequence"/>
</dbReference>
<sequence>MGVYLALFLIIIMTYPVIKYNKNLYLIINSICIFIVMALRNSSVGADTIPYKNFFESTNLQNLPSNFINWLAPLHSQRFETGFMLYNKILYSISSNFQCELIITSLLIITCYVFFLVRLEINYFWGFLTYLSLGFFANSMNLMRQSIAWALLLVAFVYCIEKKPVKFLLFVMLAAGMHVTAWLFLVVYPLSFMNINIKNVSLILGSSFIITFIFEKLYGFVSNYSTEANSFSEDIISNQLNGGVNLAINILLFTLIFLIGGNICLDKTLRLNDKTKRIVKTSLYMLISAIAVSIVSFKFSQLYRIAIYFATGEIILIPFIIENIRNYRLKRIISGIVTIGLVTYFIVIQVFRPEWSNIVPYHWFNY</sequence>
<feature type="transmembrane region" description="Helical" evidence="1">
    <location>
        <begin position="123"/>
        <end position="139"/>
    </location>
</feature>
<feature type="transmembrane region" description="Helical" evidence="1">
    <location>
        <begin position="97"/>
        <end position="117"/>
    </location>
</feature>
<keyword evidence="1" id="KW-0472">Membrane</keyword>
<reference evidence="2" key="1">
    <citation type="submission" date="2023-01" db="EMBL/GenBank/DDBJ databases">
        <title>Genome analysis of 13 Lactobacillus isolated from gut of wild boar.</title>
        <authorList>
            <person name="Papp P."/>
            <person name="Libisch B."/>
            <person name="Nagy T."/>
            <person name="Olasz F."/>
        </authorList>
    </citation>
    <scope>NUCLEOTIDE SEQUENCE</scope>
    <source>
        <strain evidence="2">F108</strain>
    </source>
</reference>
<keyword evidence="1" id="KW-0812">Transmembrane</keyword>
<gene>
    <name evidence="2" type="ORF">PO158_01850</name>
</gene>
<evidence type="ECO:0000313" key="3">
    <source>
        <dbReference type="Proteomes" id="UP001218021"/>
    </source>
</evidence>
<keyword evidence="1" id="KW-1133">Transmembrane helix</keyword>
<organism evidence="2 3">
    <name type="scientific">Limosilactobacillus mucosae</name>
    <name type="common">Lactobacillus mucosae</name>
    <dbReference type="NCBI Taxonomy" id="97478"/>
    <lineage>
        <taxon>Bacteria</taxon>
        <taxon>Bacillati</taxon>
        <taxon>Bacillota</taxon>
        <taxon>Bacilli</taxon>
        <taxon>Lactobacillales</taxon>
        <taxon>Lactobacillaceae</taxon>
        <taxon>Limosilactobacillus</taxon>
    </lineage>
</organism>
<feature type="transmembrane region" description="Helical" evidence="1">
    <location>
        <begin position="246"/>
        <end position="265"/>
    </location>
</feature>